<evidence type="ECO:0000313" key="3">
    <source>
        <dbReference type="EMBL" id="KAJ8657643.1"/>
    </source>
</evidence>
<dbReference type="EMBL" id="JARTCD010000030">
    <property type="protein sequence ID" value="KAJ8657643.1"/>
    <property type="molecule type" value="Genomic_DNA"/>
</dbReference>
<proteinExistence type="predicted"/>
<keyword evidence="4" id="KW-1185">Reference proteome</keyword>
<dbReference type="GeneID" id="83214119"/>
<gene>
    <name evidence="3" type="ORF">O0I10_006709</name>
</gene>
<evidence type="ECO:0000313" key="4">
    <source>
        <dbReference type="Proteomes" id="UP001234581"/>
    </source>
</evidence>
<sequence length="386" mass="44128">MLKRSFSPDTTQGRLKTLRRNGPIVLAAGDDGDPDVSMASLHESFLLGSPSRSRESSESLEESEDYECQLLAKDGGGTDSEYQEDNDDDDDEEEDDQEDLALKTSYERVTVKIPTLPSDEEDEIVVYGVHDLNKGFGDWLRRYLFTVNAFVPSCKHGSAFHHLFSRLFHVPQEQEFRVTDHVHEKVMKTFSNCRARLSLVVKEAMISYTFDDTTLPDKCKKNRKRQLKYMLDAMRFARKDYLSTGALLQSTMLGDVIAKVFYQGKGMGLVLEEDSEDKVPRPVIALAFVFMYVNMHMLCHKKRDQKFVRGREAGSFRASLYHTTLRGVYDNGEAVDWNEVQRIQTERVHQNLKRCEVSGSLAFCPLSASYRPKYQDGVYVTDSEED</sequence>
<organism evidence="3 4">
    <name type="scientific">Lichtheimia ornata</name>
    <dbReference type="NCBI Taxonomy" id="688661"/>
    <lineage>
        <taxon>Eukaryota</taxon>
        <taxon>Fungi</taxon>
        <taxon>Fungi incertae sedis</taxon>
        <taxon>Mucoromycota</taxon>
        <taxon>Mucoromycotina</taxon>
        <taxon>Mucoromycetes</taxon>
        <taxon>Mucorales</taxon>
        <taxon>Lichtheimiaceae</taxon>
        <taxon>Lichtheimia</taxon>
    </lineage>
</organism>
<dbReference type="RefSeq" id="XP_058342556.1">
    <property type="nucleotide sequence ID" value="XM_058486734.1"/>
</dbReference>
<feature type="region of interest" description="Disordered" evidence="1">
    <location>
        <begin position="72"/>
        <end position="99"/>
    </location>
</feature>
<dbReference type="Proteomes" id="UP001234581">
    <property type="component" value="Unassembled WGS sequence"/>
</dbReference>
<evidence type="ECO:0000259" key="2">
    <source>
        <dbReference type="Pfam" id="PF20149"/>
    </source>
</evidence>
<feature type="region of interest" description="Disordered" evidence="1">
    <location>
        <begin position="46"/>
        <end position="65"/>
    </location>
</feature>
<feature type="domain" description="DUF6532" evidence="2">
    <location>
        <begin position="141"/>
        <end position="292"/>
    </location>
</feature>
<reference evidence="3 4" key="1">
    <citation type="submission" date="2023-03" db="EMBL/GenBank/DDBJ databases">
        <title>Genome sequence of Lichtheimia ornata CBS 291.66.</title>
        <authorList>
            <person name="Mohabir J.T."/>
            <person name="Shea T.P."/>
            <person name="Kurbessoian T."/>
            <person name="Berby B."/>
            <person name="Fontaine J."/>
            <person name="Livny J."/>
            <person name="Gnirke A."/>
            <person name="Stajich J.E."/>
            <person name="Cuomo C.A."/>
        </authorList>
    </citation>
    <scope>NUCLEOTIDE SEQUENCE [LARGE SCALE GENOMIC DNA]</scope>
    <source>
        <strain evidence="3">CBS 291.66</strain>
    </source>
</reference>
<comment type="caution">
    <text evidence="3">The sequence shown here is derived from an EMBL/GenBank/DDBJ whole genome shotgun (WGS) entry which is preliminary data.</text>
</comment>
<dbReference type="AlphaFoldDB" id="A0AAD7V2X1"/>
<protein>
    <recommendedName>
        <fullName evidence="2">DUF6532 domain-containing protein</fullName>
    </recommendedName>
</protein>
<dbReference type="Pfam" id="PF20149">
    <property type="entry name" value="DUF6532"/>
    <property type="match status" value="1"/>
</dbReference>
<evidence type="ECO:0000256" key="1">
    <source>
        <dbReference type="SAM" id="MobiDB-lite"/>
    </source>
</evidence>
<feature type="compositionally biased region" description="Acidic residues" evidence="1">
    <location>
        <begin position="81"/>
        <end position="99"/>
    </location>
</feature>
<feature type="region of interest" description="Disordered" evidence="1">
    <location>
        <begin position="1"/>
        <end position="21"/>
    </location>
</feature>
<dbReference type="InterPro" id="IPR045341">
    <property type="entry name" value="DUF6532"/>
</dbReference>
<name>A0AAD7V2X1_9FUNG</name>
<accession>A0AAD7V2X1</accession>